<organism evidence="6 7">
    <name type="scientific">Aphis craccivora</name>
    <name type="common">Cowpea aphid</name>
    <dbReference type="NCBI Taxonomy" id="307492"/>
    <lineage>
        <taxon>Eukaryota</taxon>
        <taxon>Metazoa</taxon>
        <taxon>Ecdysozoa</taxon>
        <taxon>Arthropoda</taxon>
        <taxon>Hexapoda</taxon>
        <taxon>Insecta</taxon>
        <taxon>Pterygota</taxon>
        <taxon>Neoptera</taxon>
        <taxon>Paraneoptera</taxon>
        <taxon>Hemiptera</taxon>
        <taxon>Sternorrhyncha</taxon>
        <taxon>Aphidomorpha</taxon>
        <taxon>Aphidoidea</taxon>
        <taxon>Aphididae</taxon>
        <taxon>Aphidini</taxon>
        <taxon>Aphis</taxon>
        <taxon>Aphis</taxon>
    </lineage>
</organism>
<dbReference type="AlphaFoldDB" id="A0A6G0YQW6"/>
<feature type="non-terminal residue" evidence="6">
    <location>
        <position position="1"/>
    </location>
</feature>
<proteinExistence type="predicted"/>
<keyword evidence="2" id="KW-0863">Zinc-finger</keyword>
<evidence type="ECO:0000259" key="4">
    <source>
        <dbReference type="Pfam" id="PF04500"/>
    </source>
</evidence>
<dbReference type="Pfam" id="PF04500">
    <property type="entry name" value="FLYWCH"/>
    <property type="match status" value="1"/>
</dbReference>
<evidence type="ECO:0000313" key="7">
    <source>
        <dbReference type="Proteomes" id="UP000478052"/>
    </source>
</evidence>
<keyword evidence="3" id="KW-0862">Zinc</keyword>
<comment type="caution">
    <text evidence="6">The sequence shown here is derived from an EMBL/GenBank/DDBJ whole genome shotgun (WGS) entry which is preliminary data.</text>
</comment>
<dbReference type="GO" id="GO:0008270">
    <property type="term" value="F:zinc ion binding"/>
    <property type="evidence" value="ECO:0007669"/>
    <property type="project" value="UniProtKB-KW"/>
</dbReference>
<dbReference type="PANTHER" id="PTHR47160:SF5">
    <property type="entry name" value="MULE TRANSPOSASE DOMAIN-CONTAINING PROTEIN"/>
    <property type="match status" value="1"/>
</dbReference>
<dbReference type="PANTHER" id="PTHR47160">
    <property type="entry name" value="PUTATIVE-RELATED"/>
    <property type="match status" value="1"/>
</dbReference>
<dbReference type="Pfam" id="PF10551">
    <property type="entry name" value="MULE"/>
    <property type="match status" value="1"/>
</dbReference>
<sequence>ITIWTREPDLCHTLTLRDIGLYYALVLTYYHLNMPLKFVKSQKGKQLLINDGYMHSYYKKGSDKFIWRCVDYQKYKCSSCFTSTMDETGMFHYHAPDISNVQAIIVIEQLKEIADNHRIIIKKHNSSRTISTTEVDGVVQLLNITSTYRTIQRVRTKNEKPPENPLTIHDLVLPDEYMNINENLDTLHTFKNWMADGIFRAVPKLFSQFYTIHSYKNRTIIPLICVLMTNRTTNSYNEMLQVLKHNNPNLNPYSIIIDFVKAFETAFSDKFLQTKIKGCYFHFQQCLWWKVQVNGLQALYVENVEFTLQVRHLAALAFVPTNKVIHYFEKLVDSTYFVNNENNLSTLVDYFKDTWIGHSTRNRRRPPKFQTSMWNCYERVLKNKPRTNNSVEGWHHAFNLSLGENHVTIWKFITFLKQEQALQELRLEKLISGEPSPKKKKKKYKNHDEMILNVVTNFNETPALLYLREIAQNIKF</sequence>
<evidence type="ECO:0000256" key="1">
    <source>
        <dbReference type="ARBA" id="ARBA00022723"/>
    </source>
</evidence>
<protein>
    <submittedName>
        <fullName evidence="6">MULE domain-containing protein</fullName>
    </submittedName>
</protein>
<name>A0A6G0YQW6_APHCR</name>
<feature type="domain" description="FLYWCH-type" evidence="4">
    <location>
        <begin position="38"/>
        <end position="85"/>
    </location>
</feature>
<gene>
    <name evidence="6" type="ORF">FWK35_00008287</name>
</gene>
<keyword evidence="1" id="KW-0479">Metal-binding</keyword>
<dbReference type="InterPro" id="IPR018289">
    <property type="entry name" value="MULE_transposase_dom"/>
</dbReference>
<dbReference type="Gene3D" id="2.20.25.240">
    <property type="match status" value="1"/>
</dbReference>
<dbReference type="EMBL" id="VUJU01002821">
    <property type="protein sequence ID" value="KAF0759986.1"/>
    <property type="molecule type" value="Genomic_DNA"/>
</dbReference>
<keyword evidence="7" id="KW-1185">Reference proteome</keyword>
<evidence type="ECO:0000313" key="6">
    <source>
        <dbReference type="EMBL" id="KAF0759986.1"/>
    </source>
</evidence>
<reference evidence="6 7" key="1">
    <citation type="submission" date="2019-08" db="EMBL/GenBank/DDBJ databases">
        <title>Whole genome of Aphis craccivora.</title>
        <authorList>
            <person name="Voronova N.V."/>
            <person name="Shulinski R.S."/>
            <person name="Bandarenka Y.V."/>
            <person name="Zhorov D.G."/>
            <person name="Warner D."/>
        </authorList>
    </citation>
    <scope>NUCLEOTIDE SEQUENCE [LARGE SCALE GENOMIC DNA]</scope>
    <source>
        <strain evidence="6">180601</strain>
        <tissue evidence="6">Whole Body</tissue>
    </source>
</reference>
<evidence type="ECO:0000259" key="5">
    <source>
        <dbReference type="Pfam" id="PF10551"/>
    </source>
</evidence>
<accession>A0A6G0YQW6</accession>
<dbReference type="Proteomes" id="UP000478052">
    <property type="component" value="Unassembled WGS sequence"/>
</dbReference>
<dbReference type="InterPro" id="IPR007588">
    <property type="entry name" value="Znf_FLYWCH"/>
</dbReference>
<dbReference type="OrthoDB" id="3066195at2759"/>
<evidence type="ECO:0000256" key="3">
    <source>
        <dbReference type="ARBA" id="ARBA00022833"/>
    </source>
</evidence>
<feature type="domain" description="MULE transposase" evidence="5">
    <location>
        <begin position="193"/>
        <end position="284"/>
    </location>
</feature>
<evidence type="ECO:0000256" key="2">
    <source>
        <dbReference type="ARBA" id="ARBA00022771"/>
    </source>
</evidence>